<proteinExistence type="predicted"/>
<sequence>MSFGREGIKLCDGVDGGSVVVVVVVDMAVGFGLGVVHACRSATHLPSTVSPPLNQPQLFLSPSSAVVPYDNPIINQQIGHSSAIDGVSPSQPASALPLSTVRGGTLRQPHHQPTDRPPYSRHDGSATI</sequence>
<comment type="caution">
    <text evidence="2">The sequence shown here is derived from an EMBL/GenBank/DDBJ whole genome shotgun (WGS) entry which is preliminary data.</text>
</comment>
<name>A0A9Q0V259_SALPP</name>
<reference evidence="2" key="1">
    <citation type="submission" date="2022-11" db="EMBL/GenBank/DDBJ databases">
        <authorList>
            <person name="Hyden B.L."/>
            <person name="Feng K."/>
            <person name="Yates T."/>
            <person name="Jawdy S."/>
            <person name="Smart L.B."/>
            <person name="Muchero W."/>
        </authorList>
    </citation>
    <scope>NUCLEOTIDE SEQUENCE</scope>
    <source>
        <tissue evidence="2">Shoot tip</tissue>
    </source>
</reference>
<gene>
    <name evidence="2" type="ORF">OIU79_000782</name>
</gene>
<keyword evidence="3" id="KW-1185">Reference proteome</keyword>
<dbReference type="AlphaFoldDB" id="A0A9Q0V259"/>
<feature type="region of interest" description="Disordered" evidence="1">
    <location>
        <begin position="81"/>
        <end position="128"/>
    </location>
</feature>
<protein>
    <submittedName>
        <fullName evidence="2">Uncharacterized protein</fullName>
    </submittedName>
</protein>
<feature type="compositionally biased region" description="Low complexity" evidence="1">
    <location>
        <begin position="88"/>
        <end position="99"/>
    </location>
</feature>
<evidence type="ECO:0000256" key="1">
    <source>
        <dbReference type="SAM" id="MobiDB-lite"/>
    </source>
</evidence>
<dbReference type="Proteomes" id="UP001151532">
    <property type="component" value="Chromosome 7"/>
</dbReference>
<reference evidence="2" key="2">
    <citation type="journal article" date="2023" name="Int. J. Mol. Sci.">
        <title>De Novo Assembly and Annotation of 11 Diverse Shrub Willow (Salix) Genomes Reveals Novel Gene Organization in Sex-Linked Regions.</title>
        <authorList>
            <person name="Hyden B."/>
            <person name="Feng K."/>
            <person name="Yates T.B."/>
            <person name="Jawdy S."/>
            <person name="Cereghino C."/>
            <person name="Smart L.B."/>
            <person name="Muchero W."/>
        </authorList>
    </citation>
    <scope>NUCLEOTIDE SEQUENCE</scope>
    <source>
        <tissue evidence="2">Shoot tip</tissue>
    </source>
</reference>
<dbReference type="EMBL" id="JAPFFK010000010">
    <property type="protein sequence ID" value="KAJ6740734.1"/>
    <property type="molecule type" value="Genomic_DNA"/>
</dbReference>
<accession>A0A9Q0V259</accession>
<organism evidence="2 3">
    <name type="scientific">Salix purpurea</name>
    <name type="common">Purple osier willow</name>
    <dbReference type="NCBI Taxonomy" id="77065"/>
    <lineage>
        <taxon>Eukaryota</taxon>
        <taxon>Viridiplantae</taxon>
        <taxon>Streptophyta</taxon>
        <taxon>Embryophyta</taxon>
        <taxon>Tracheophyta</taxon>
        <taxon>Spermatophyta</taxon>
        <taxon>Magnoliopsida</taxon>
        <taxon>eudicotyledons</taxon>
        <taxon>Gunneridae</taxon>
        <taxon>Pentapetalae</taxon>
        <taxon>rosids</taxon>
        <taxon>fabids</taxon>
        <taxon>Malpighiales</taxon>
        <taxon>Salicaceae</taxon>
        <taxon>Saliceae</taxon>
        <taxon>Salix</taxon>
    </lineage>
</organism>
<evidence type="ECO:0000313" key="3">
    <source>
        <dbReference type="Proteomes" id="UP001151532"/>
    </source>
</evidence>
<feature type="compositionally biased region" description="Basic and acidic residues" evidence="1">
    <location>
        <begin position="112"/>
        <end position="128"/>
    </location>
</feature>
<evidence type="ECO:0000313" key="2">
    <source>
        <dbReference type="EMBL" id="KAJ6740734.1"/>
    </source>
</evidence>